<dbReference type="OrthoDB" id="5600418at2759"/>
<organism evidence="4 5">
    <name type="scientific">Artemisia annua</name>
    <name type="common">Sweet wormwood</name>
    <dbReference type="NCBI Taxonomy" id="35608"/>
    <lineage>
        <taxon>Eukaryota</taxon>
        <taxon>Viridiplantae</taxon>
        <taxon>Streptophyta</taxon>
        <taxon>Embryophyta</taxon>
        <taxon>Tracheophyta</taxon>
        <taxon>Spermatophyta</taxon>
        <taxon>Magnoliopsida</taxon>
        <taxon>eudicotyledons</taxon>
        <taxon>Gunneridae</taxon>
        <taxon>Pentapetalae</taxon>
        <taxon>asterids</taxon>
        <taxon>campanulids</taxon>
        <taxon>Asterales</taxon>
        <taxon>Asteraceae</taxon>
        <taxon>Asteroideae</taxon>
        <taxon>Anthemideae</taxon>
        <taxon>Artemisiinae</taxon>
        <taxon>Artemisia</taxon>
    </lineage>
</organism>
<evidence type="ECO:0000256" key="2">
    <source>
        <dbReference type="SAM" id="Coils"/>
    </source>
</evidence>
<dbReference type="PANTHER" id="PTHR16047">
    <property type="entry name" value="RFWD3 PROTEIN"/>
    <property type="match status" value="1"/>
</dbReference>
<dbReference type="GO" id="GO:0016567">
    <property type="term" value="P:protein ubiquitination"/>
    <property type="evidence" value="ECO:0007669"/>
    <property type="project" value="InterPro"/>
</dbReference>
<dbReference type="Proteomes" id="UP000245207">
    <property type="component" value="Unassembled WGS sequence"/>
</dbReference>
<feature type="domain" description="RING-type" evidence="3">
    <location>
        <begin position="75"/>
        <end position="123"/>
    </location>
</feature>
<dbReference type="InterPro" id="IPR037381">
    <property type="entry name" value="RFWD3"/>
</dbReference>
<keyword evidence="5" id="KW-1185">Reference proteome</keyword>
<dbReference type="PROSITE" id="PS50089">
    <property type="entry name" value="ZF_RING_2"/>
    <property type="match status" value="1"/>
</dbReference>
<evidence type="ECO:0000313" key="4">
    <source>
        <dbReference type="EMBL" id="PWA99589.1"/>
    </source>
</evidence>
<accession>A0A2U1QNL2</accession>
<name>A0A2U1QNL2_ARTAN</name>
<proteinExistence type="predicted"/>
<dbReference type="GO" id="GO:0036297">
    <property type="term" value="P:interstrand cross-link repair"/>
    <property type="evidence" value="ECO:0007669"/>
    <property type="project" value="InterPro"/>
</dbReference>
<keyword evidence="1" id="KW-0863">Zinc-finger</keyword>
<evidence type="ECO:0000256" key="1">
    <source>
        <dbReference type="PROSITE-ProRule" id="PRU00175"/>
    </source>
</evidence>
<dbReference type="GO" id="GO:0005634">
    <property type="term" value="C:nucleus"/>
    <property type="evidence" value="ECO:0007669"/>
    <property type="project" value="InterPro"/>
</dbReference>
<keyword evidence="2" id="KW-0175">Coiled coil</keyword>
<dbReference type="EMBL" id="PKPP01000013">
    <property type="protein sequence ID" value="PWA99589.1"/>
    <property type="molecule type" value="Genomic_DNA"/>
</dbReference>
<evidence type="ECO:0000259" key="3">
    <source>
        <dbReference type="PROSITE" id="PS50089"/>
    </source>
</evidence>
<feature type="coiled-coil region" evidence="2">
    <location>
        <begin position="225"/>
        <end position="252"/>
    </location>
</feature>
<dbReference type="GO" id="GO:0004842">
    <property type="term" value="F:ubiquitin-protein transferase activity"/>
    <property type="evidence" value="ECO:0007669"/>
    <property type="project" value="InterPro"/>
</dbReference>
<dbReference type="InterPro" id="IPR013083">
    <property type="entry name" value="Znf_RING/FYVE/PHD"/>
</dbReference>
<reference evidence="4 5" key="1">
    <citation type="journal article" date="2018" name="Mol. Plant">
        <title>The genome of Artemisia annua provides insight into the evolution of Asteraceae family and artemisinin biosynthesis.</title>
        <authorList>
            <person name="Shen Q."/>
            <person name="Zhang L."/>
            <person name="Liao Z."/>
            <person name="Wang S."/>
            <person name="Yan T."/>
            <person name="Shi P."/>
            <person name="Liu M."/>
            <person name="Fu X."/>
            <person name="Pan Q."/>
            <person name="Wang Y."/>
            <person name="Lv Z."/>
            <person name="Lu X."/>
            <person name="Zhang F."/>
            <person name="Jiang W."/>
            <person name="Ma Y."/>
            <person name="Chen M."/>
            <person name="Hao X."/>
            <person name="Li L."/>
            <person name="Tang Y."/>
            <person name="Lv G."/>
            <person name="Zhou Y."/>
            <person name="Sun X."/>
            <person name="Brodelius P.E."/>
            <person name="Rose J.K.C."/>
            <person name="Tang K."/>
        </authorList>
    </citation>
    <scope>NUCLEOTIDE SEQUENCE [LARGE SCALE GENOMIC DNA]</scope>
    <source>
        <strain evidence="5">cv. Huhao1</strain>
        <tissue evidence="4">Leaf</tissue>
    </source>
</reference>
<dbReference type="Gene3D" id="3.30.40.10">
    <property type="entry name" value="Zinc/RING finger domain, C3HC4 (zinc finger)"/>
    <property type="match status" value="1"/>
</dbReference>
<protein>
    <submittedName>
        <fullName evidence="4">Zinc finger, RING/FYVE/PHD-type</fullName>
    </submittedName>
</protein>
<gene>
    <name evidence="4" type="ORF">CTI12_AA005770</name>
</gene>
<dbReference type="Pfam" id="PF13639">
    <property type="entry name" value="zf-RING_2"/>
    <property type="match status" value="1"/>
</dbReference>
<dbReference type="STRING" id="35608.A0A2U1QNL2"/>
<dbReference type="GO" id="GO:0008270">
    <property type="term" value="F:zinc ion binding"/>
    <property type="evidence" value="ECO:0007669"/>
    <property type="project" value="UniProtKB-KW"/>
</dbReference>
<dbReference type="SMART" id="SM00184">
    <property type="entry name" value="RING"/>
    <property type="match status" value="1"/>
</dbReference>
<comment type="caution">
    <text evidence="4">The sequence shown here is derived from an EMBL/GenBank/DDBJ whole genome shotgun (WGS) entry which is preliminary data.</text>
</comment>
<dbReference type="SUPFAM" id="SSF57850">
    <property type="entry name" value="RING/U-box"/>
    <property type="match status" value="1"/>
</dbReference>
<sequence length="293" mass="33606">MDDKLSIVAINEEEQHLESEDEEEDYKQLDGMTSPLAVNWIKRGLLKGESLLKNKNKRKRDSDSHHTCCEVFDVCPICFQPWSSDGVHQICSLSCGHIYGRSCISKLLQQEDQSSPGKCPRCNIECTLKDVRLLYGTRLSIAKHKMSSSTTTTTRRFRYTKNGYKAFKKYLSQRKSVALRLERVFSNRKVDVLRRAKDATDRLCSLSDRRVELLECRIGAEGPQADALRQRADALERQVLRLALQADALELRAYALGQWVCAFSRLNDAYVECLDHFKDTCKMLNMDEVLVED</sequence>
<evidence type="ECO:0000313" key="5">
    <source>
        <dbReference type="Proteomes" id="UP000245207"/>
    </source>
</evidence>
<keyword evidence="1" id="KW-0862">Zinc</keyword>
<dbReference type="InterPro" id="IPR001841">
    <property type="entry name" value="Znf_RING"/>
</dbReference>
<keyword evidence="1" id="KW-0479">Metal-binding</keyword>
<dbReference type="PANTHER" id="PTHR16047:SF7">
    <property type="entry name" value="E3 UBIQUITIN-PROTEIN LIGASE RFWD3"/>
    <property type="match status" value="1"/>
</dbReference>
<dbReference type="AlphaFoldDB" id="A0A2U1QNL2"/>